<dbReference type="RefSeq" id="WP_074845765.1">
    <property type="nucleotide sequence ID" value="NZ_BAAACD010000025.1"/>
</dbReference>
<dbReference type="PANTHER" id="PTHR43726:SF1">
    <property type="entry name" value="BIOTIN SYNTHASE"/>
    <property type="match status" value="1"/>
</dbReference>
<dbReference type="SFLD" id="SFLDS00029">
    <property type="entry name" value="Radical_SAM"/>
    <property type="match status" value="1"/>
</dbReference>
<dbReference type="STRING" id="1529.SAMN04487885_11464"/>
<evidence type="ECO:0000256" key="3">
    <source>
        <dbReference type="ARBA" id="ARBA00023004"/>
    </source>
</evidence>
<dbReference type="SFLD" id="SFLDG01280">
    <property type="entry name" value="HydE/PylB-like"/>
    <property type="match status" value="1"/>
</dbReference>
<dbReference type="GO" id="GO:0046872">
    <property type="term" value="F:metal ion binding"/>
    <property type="evidence" value="ECO:0007669"/>
    <property type="project" value="UniProtKB-KW"/>
</dbReference>
<accession>A0A1I2MEJ2</accession>
<dbReference type="InterPro" id="IPR006638">
    <property type="entry name" value="Elp3/MiaA/NifB-like_rSAM"/>
</dbReference>
<evidence type="ECO:0000256" key="2">
    <source>
        <dbReference type="ARBA" id="ARBA00022723"/>
    </source>
</evidence>
<dbReference type="NCBIfam" id="TIGR03956">
    <property type="entry name" value="rSAM_HydE"/>
    <property type="match status" value="1"/>
</dbReference>
<evidence type="ECO:0000256" key="6">
    <source>
        <dbReference type="PIRSR" id="PIRSR004762-2"/>
    </source>
</evidence>
<dbReference type="PROSITE" id="PS51918">
    <property type="entry name" value="RADICAL_SAM"/>
    <property type="match status" value="1"/>
</dbReference>
<gene>
    <name evidence="8" type="ORF">SAMN04487885_11464</name>
</gene>
<dbReference type="SFLD" id="SFLDG01060">
    <property type="entry name" value="BATS_domain_containing"/>
    <property type="match status" value="1"/>
</dbReference>
<dbReference type="Proteomes" id="UP000182135">
    <property type="component" value="Unassembled WGS sequence"/>
</dbReference>
<dbReference type="InterPro" id="IPR013785">
    <property type="entry name" value="Aldolase_TIM"/>
</dbReference>
<evidence type="ECO:0000256" key="4">
    <source>
        <dbReference type="ARBA" id="ARBA00023014"/>
    </source>
</evidence>
<dbReference type="CDD" id="cd01335">
    <property type="entry name" value="Radical_SAM"/>
    <property type="match status" value="1"/>
</dbReference>
<keyword evidence="9" id="KW-1185">Reference proteome</keyword>
<feature type="binding site" evidence="6">
    <location>
        <position position="144"/>
    </location>
    <ligand>
        <name>(3R)-3-methyl-D-ornithine</name>
        <dbReference type="ChEBI" id="CHEBI:64642"/>
    </ligand>
</feature>
<feature type="binding site" evidence="6">
    <location>
        <position position="169"/>
    </location>
    <ligand>
        <name>(3R)-3-methyl-D-ornithine</name>
        <dbReference type="ChEBI" id="CHEBI:64642"/>
    </ligand>
</feature>
<dbReference type="InterPro" id="IPR024021">
    <property type="entry name" value="FeFe-hyd_HydE_rSAM"/>
</dbReference>
<name>A0A1I2MEJ2_9CLOT</name>
<dbReference type="SUPFAM" id="SSF102114">
    <property type="entry name" value="Radical SAM enzymes"/>
    <property type="match status" value="1"/>
</dbReference>
<evidence type="ECO:0000313" key="8">
    <source>
        <dbReference type="EMBL" id="SFF89872.1"/>
    </source>
</evidence>
<dbReference type="SMART" id="SM00729">
    <property type="entry name" value="Elp3"/>
    <property type="match status" value="1"/>
</dbReference>
<evidence type="ECO:0000313" key="9">
    <source>
        <dbReference type="Proteomes" id="UP000182135"/>
    </source>
</evidence>
<dbReference type="AlphaFoldDB" id="A0A1I2MEJ2"/>
<feature type="domain" description="Radical SAM core" evidence="7">
    <location>
        <begin position="51"/>
        <end position="276"/>
    </location>
</feature>
<dbReference type="InterPro" id="IPR007197">
    <property type="entry name" value="rSAM"/>
</dbReference>
<keyword evidence="4 5" id="KW-0411">Iron-sulfur</keyword>
<organism evidence="8 9">
    <name type="scientific">Clostridium cadaveris</name>
    <dbReference type="NCBI Taxonomy" id="1529"/>
    <lineage>
        <taxon>Bacteria</taxon>
        <taxon>Bacillati</taxon>
        <taxon>Bacillota</taxon>
        <taxon>Clostridia</taxon>
        <taxon>Eubacteriales</taxon>
        <taxon>Clostridiaceae</taxon>
        <taxon>Clostridium</taxon>
    </lineage>
</organism>
<sequence>MGVINIKSKEIIDKLSKSNNASREELLFLIDNLNNEDKEYLVEKAHETRMRTYGDSVYMRGLIEFTNFCKMDCVYCGIRRSNKNADRYRLTYEDIMECADIGDKLGYKTYVLQGGEDPYFTDEKMVEIIKGIKERYPNNAVTLSLGERSYESYKKMFEAGADRYLLRHETATKELYESLHPGANFENRRNCLKNLKEIGYQIGAGFMVGIPNQTNDDLVNDLIFLKELDPHMCGIGPFIPHKDTPFKNETAGTVDKTTTMLALTRLLLPNVLLPSTTALGSIDPTGREKGIKAGGNVVMPNLSPTRVREKYSLYDGKICTGDEAAECRMCIENRIRKAGFRVEVTRGDNVLWAKSNKVNETSKNKVKVHNLIINKL</sequence>
<protein>
    <submittedName>
        <fullName evidence="8">Iron-only hydrogenase maturation protein HydE</fullName>
    </submittedName>
</protein>
<feature type="binding site" evidence="5">
    <location>
        <position position="76"/>
    </location>
    <ligand>
        <name>[4Fe-4S] cluster</name>
        <dbReference type="ChEBI" id="CHEBI:49883"/>
        <note>4Fe-4S-S-AdoMet</note>
    </ligand>
</feature>
<dbReference type="GO" id="GO:0016740">
    <property type="term" value="F:transferase activity"/>
    <property type="evidence" value="ECO:0007669"/>
    <property type="project" value="TreeGrafter"/>
</dbReference>
<feature type="binding site" evidence="6">
    <location>
        <position position="188"/>
    </location>
    <ligand>
        <name>S-adenosyl-L-methionine</name>
        <dbReference type="ChEBI" id="CHEBI:59789"/>
    </ligand>
</feature>
<reference evidence="8 9" key="1">
    <citation type="submission" date="2016-10" db="EMBL/GenBank/DDBJ databases">
        <authorList>
            <person name="de Groot N.N."/>
        </authorList>
    </citation>
    <scope>NUCLEOTIDE SEQUENCE [LARGE SCALE GENOMIC DNA]</scope>
    <source>
        <strain evidence="8 9">NLAE-zl-G419</strain>
    </source>
</reference>
<keyword evidence="5" id="KW-0004">4Fe-4S</keyword>
<evidence type="ECO:0000256" key="1">
    <source>
        <dbReference type="ARBA" id="ARBA00022691"/>
    </source>
</evidence>
<dbReference type="GO" id="GO:0051539">
    <property type="term" value="F:4 iron, 4 sulfur cluster binding"/>
    <property type="evidence" value="ECO:0007669"/>
    <property type="project" value="UniProtKB-KW"/>
</dbReference>
<dbReference type="GeneID" id="90543323"/>
<dbReference type="SFLD" id="SFLDF00348">
    <property type="entry name" value="FeFe_hydrogenase_maturase_(Hyd"/>
    <property type="match status" value="1"/>
</dbReference>
<feature type="binding site" evidence="5">
    <location>
        <position position="73"/>
    </location>
    <ligand>
        <name>[4Fe-4S] cluster</name>
        <dbReference type="ChEBI" id="CHEBI:49883"/>
        <note>4Fe-4S-S-AdoMet</note>
    </ligand>
</feature>
<dbReference type="Gene3D" id="3.20.20.70">
    <property type="entry name" value="Aldolase class I"/>
    <property type="match status" value="1"/>
</dbReference>
<feature type="binding site" evidence="5">
    <location>
        <position position="69"/>
    </location>
    <ligand>
        <name>[4Fe-4S] cluster</name>
        <dbReference type="ChEBI" id="CHEBI:49883"/>
        <note>4Fe-4S-S-AdoMet</note>
    </ligand>
</feature>
<keyword evidence="2" id="KW-0479">Metal-binding</keyword>
<dbReference type="OrthoDB" id="9775764at2"/>
<dbReference type="eggNOG" id="COG0502">
    <property type="taxonomic scope" value="Bacteria"/>
</dbReference>
<evidence type="ECO:0000259" key="7">
    <source>
        <dbReference type="PROSITE" id="PS51918"/>
    </source>
</evidence>
<dbReference type="InterPro" id="IPR034422">
    <property type="entry name" value="HydE/PylB-like"/>
</dbReference>
<dbReference type="InterPro" id="IPR058240">
    <property type="entry name" value="rSAM_sf"/>
</dbReference>
<comment type="cofactor">
    <cofactor evidence="5">
        <name>[4Fe-4S] cluster</name>
        <dbReference type="ChEBI" id="CHEBI:49883"/>
    </cofactor>
    <text evidence="5">Binds 1 [4Fe-4S] cluster. The cluster is coordinated with 3 cysteines and an exchangeable S-adenosyl-L-methionine.</text>
</comment>
<dbReference type="PANTHER" id="PTHR43726">
    <property type="entry name" value="3-METHYLORNITHINE SYNTHASE"/>
    <property type="match status" value="1"/>
</dbReference>
<dbReference type="PIRSF" id="PIRSF004762">
    <property type="entry name" value="CHP00423"/>
    <property type="match status" value="1"/>
</dbReference>
<keyword evidence="3 5" id="KW-0408">Iron</keyword>
<dbReference type="Pfam" id="PF04055">
    <property type="entry name" value="Radical_SAM"/>
    <property type="match status" value="1"/>
</dbReference>
<dbReference type="SFLD" id="SFLDG01082">
    <property type="entry name" value="B12-binding_domain_containing"/>
    <property type="match status" value="1"/>
</dbReference>
<dbReference type="EMBL" id="FOOE01000014">
    <property type="protein sequence ID" value="SFF89872.1"/>
    <property type="molecule type" value="Genomic_DNA"/>
</dbReference>
<proteinExistence type="predicted"/>
<keyword evidence="1 5" id="KW-0949">S-adenosyl-L-methionine</keyword>
<evidence type="ECO:0000256" key="5">
    <source>
        <dbReference type="PIRSR" id="PIRSR004762-1"/>
    </source>
</evidence>